<name>A0ABU4TV39_9PSEU</name>
<dbReference type="Pfam" id="PF06445">
    <property type="entry name" value="GyrI-like"/>
    <property type="match status" value="1"/>
</dbReference>
<reference evidence="2 3" key="2">
    <citation type="submission" date="2023-11" db="EMBL/GenBank/DDBJ databases">
        <authorList>
            <person name="Lara A.C."/>
            <person name="Chronakova A."/>
        </authorList>
    </citation>
    <scope>NUCLEOTIDE SEQUENCE [LARGE SCALE GENOMIC DNA]</scope>
    <source>
        <strain evidence="2 3">BCCO 10_0798</strain>
    </source>
</reference>
<organism evidence="2 3">
    <name type="scientific">Lentzea kristufekii</name>
    <dbReference type="NCBI Taxonomy" id="3095430"/>
    <lineage>
        <taxon>Bacteria</taxon>
        <taxon>Bacillati</taxon>
        <taxon>Actinomycetota</taxon>
        <taxon>Actinomycetes</taxon>
        <taxon>Pseudonocardiales</taxon>
        <taxon>Pseudonocardiaceae</taxon>
        <taxon>Lentzea</taxon>
    </lineage>
</organism>
<sequence>MRYAVHVKQLEPSTALCVRMTAPTGRVVEAVRRTQAGLAEGAELVGLKTSGPPEVCYLSEPRRSAAVQVEVSLPVAPDTRQLAGGVVRRTGGEVAHVHHKGPHEDITGAYDALYIWVHRAGYEVAGQPTEVYLTGPADTRCPEDYLTEVIVPVRRATAAGAHAVSRT</sequence>
<comment type="caution">
    <text evidence="2">The sequence shown here is derived from an EMBL/GenBank/DDBJ whole genome shotgun (WGS) entry which is preliminary data.</text>
</comment>
<keyword evidence="3" id="KW-1185">Reference proteome</keyword>
<dbReference type="Proteomes" id="UP001271792">
    <property type="component" value="Unassembled WGS sequence"/>
</dbReference>
<gene>
    <name evidence="2" type="ORF">SK571_22560</name>
</gene>
<protein>
    <submittedName>
        <fullName evidence="2">GyrI-like domain-containing protein</fullName>
    </submittedName>
</protein>
<dbReference type="EMBL" id="JAXAVV010000011">
    <property type="protein sequence ID" value="MDX8052177.1"/>
    <property type="molecule type" value="Genomic_DNA"/>
</dbReference>
<dbReference type="Gene3D" id="3.20.80.10">
    <property type="entry name" value="Regulatory factor, effector binding domain"/>
    <property type="match status" value="1"/>
</dbReference>
<dbReference type="InterPro" id="IPR010499">
    <property type="entry name" value="AraC_E-bd"/>
</dbReference>
<dbReference type="SMART" id="SM00871">
    <property type="entry name" value="AraC_E_bind"/>
    <property type="match status" value="1"/>
</dbReference>
<feature type="domain" description="AraC effector-binding" evidence="1">
    <location>
        <begin position="3"/>
        <end position="154"/>
    </location>
</feature>
<evidence type="ECO:0000259" key="1">
    <source>
        <dbReference type="SMART" id="SM00871"/>
    </source>
</evidence>
<evidence type="ECO:0000313" key="3">
    <source>
        <dbReference type="Proteomes" id="UP001271792"/>
    </source>
</evidence>
<dbReference type="SUPFAM" id="SSF55136">
    <property type="entry name" value="Probable bacterial effector-binding domain"/>
    <property type="match status" value="1"/>
</dbReference>
<reference evidence="2 3" key="1">
    <citation type="submission" date="2023-11" db="EMBL/GenBank/DDBJ databases">
        <title>Lentzea sokolovensis, sp. nov., Lentzea kristufkii, sp. nov., and Lentzea miocenensis, sp. nov., rare actinobacteria from Sokolov Coal Basin, Miocene lacustrine sediment, Czech Republic.</title>
        <authorList>
            <person name="Lara A."/>
            <person name="Kotroba L."/>
            <person name="Nouioui I."/>
            <person name="Neumann-Schaal M."/>
            <person name="Mast Y."/>
            <person name="Chronakova A."/>
        </authorList>
    </citation>
    <scope>NUCLEOTIDE SEQUENCE [LARGE SCALE GENOMIC DNA]</scope>
    <source>
        <strain evidence="2 3">BCCO 10_0798</strain>
    </source>
</reference>
<dbReference type="InterPro" id="IPR029442">
    <property type="entry name" value="GyrI-like"/>
</dbReference>
<accession>A0ABU4TV39</accession>
<dbReference type="InterPro" id="IPR011256">
    <property type="entry name" value="Reg_factor_effector_dom_sf"/>
</dbReference>
<evidence type="ECO:0000313" key="2">
    <source>
        <dbReference type="EMBL" id="MDX8052177.1"/>
    </source>
</evidence>
<proteinExistence type="predicted"/>
<dbReference type="RefSeq" id="WP_319986065.1">
    <property type="nucleotide sequence ID" value="NZ_JAXAVV010000011.1"/>
</dbReference>